<dbReference type="InterPro" id="IPR018060">
    <property type="entry name" value="HTH_AraC"/>
</dbReference>
<accession>A0ABT4QCH2</accession>
<evidence type="ECO:0000256" key="1">
    <source>
        <dbReference type="ARBA" id="ARBA00023015"/>
    </source>
</evidence>
<evidence type="ECO:0000313" key="7">
    <source>
        <dbReference type="Proteomes" id="UP001527882"/>
    </source>
</evidence>
<dbReference type="PANTHER" id="PTHR46796">
    <property type="entry name" value="HTH-TYPE TRANSCRIPTIONAL ACTIVATOR RHAS-RELATED"/>
    <property type="match status" value="1"/>
</dbReference>
<comment type="caution">
    <text evidence="6">The sequence shown here is derived from an EMBL/GenBank/DDBJ whole genome shotgun (WGS) entry which is preliminary data.</text>
</comment>
<dbReference type="SUPFAM" id="SSF46689">
    <property type="entry name" value="Homeodomain-like"/>
    <property type="match status" value="2"/>
</dbReference>
<organism evidence="6 7">
    <name type="scientific">Paenibacillus gyeongsangnamensis</name>
    <dbReference type="NCBI Taxonomy" id="3388067"/>
    <lineage>
        <taxon>Bacteria</taxon>
        <taxon>Bacillati</taxon>
        <taxon>Bacillota</taxon>
        <taxon>Bacilli</taxon>
        <taxon>Bacillales</taxon>
        <taxon>Paenibacillaceae</taxon>
        <taxon>Paenibacillus</taxon>
    </lineage>
</organism>
<dbReference type="InterPro" id="IPR003313">
    <property type="entry name" value="AraC-bd"/>
</dbReference>
<keyword evidence="3" id="KW-0010">Activator</keyword>
<reference evidence="6 7" key="1">
    <citation type="submission" date="2022-12" db="EMBL/GenBank/DDBJ databases">
        <title>Draft genome sequence of Paenibacillus sp. dW9.</title>
        <authorList>
            <person name="Choi E.-W."/>
            <person name="Kim D.-U."/>
        </authorList>
    </citation>
    <scope>NUCLEOTIDE SEQUENCE [LARGE SCALE GENOMIC DNA]</scope>
    <source>
        <strain evidence="7">dW9</strain>
    </source>
</reference>
<evidence type="ECO:0000259" key="5">
    <source>
        <dbReference type="PROSITE" id="PS01124"/>
    </source>
</evidence>
<gene>
    <name evidence="6" type="ORF">O9H85_19595</name>
</gene>
<evidence type="ECO:0000256" key="3">
    <source>
        <dbReference type="ARBA" id="ARBA00023159"/>
    </source>
</evidence>
<dbReference type="PROSITE" id="PS01124">
    <property type="entry name" value="HTH_ARAC_FAMILY_2"/>
    <property type="match status" value="1"/>
</dbReference>
<evidence type="ECO:0000256" key="4">
    <source>
        <dbReference type="ARBA" id="ARBA00023163"/>
    </source>
</evidence>
<dbReference type="InterPro" id="IPR009057">
    <property type="entry name" value="Homeodomain-like_sf"/>
</dbReference>
<dbReference type="InterPro" id="IPR020449">
    <property type="entry name" value="Tscrpt_reg_AraC-type_HTH"/>
</dbReference>
<sequence length="276" mass="31986">MNKNIFRVITEMDRRLPVYLTSAGGWLNQEPMDRETGFPDYQWIQTLDGAGRLEAGGREYTMARGQGMLLYPDERHRYYPVQEPWTVRWVAFNGTHVREWLRSMQLEGSSSLYLANPDTVLNKMHALQSLLDSKDPAGAVECSSLLYQLLLDLFLYASRAEVRSKQQHYEQLAPVFSYIASHYAGPVSLQDLAGQLQVTPQHTCLLFQQTVGMRPIAYLTRYRLRKAKELLLEDAELEVRDIARRVGYEDSSYFIKLFKQQEGLTPSSFRKIHRLR</sequence>
<keyword evidence="7" id="KW-1185">Reference proteome</keyword>
<dbReference type="Pfam" id="PF02311">
    <property type="entry name" value="AraC_binding"/>
    <property type="match status" value="1"/>
</dbReference>
<keyword evidence="2" id="KW-0238">DNA-binding</keyword>
<keyword evidence="4" id="KW-0804">Transcription</keyword>
<protein>
    <submittedName>
        <fullName evidence="6">AraC family transcriptional regulator</fullName>
    </submittedName>
</protein>
<dbReference type="PROSITE" id="PS00041">
    <property type="entry name" value="HTH_ARAC_FAMILY_1"/>
    <property type="match status" value="1"/>
</dbReference>
<dbReference type="Pfam" id="PF12833">
    <property type="entry name" value="HTH_18"/>
    <property type="match status" value="1"/>
</dbReference>
<dbReference type="Gene3D" id="1.10.10.60">
    <property type="entry name" value="Homeodomain-like"/>
    <property type="match status" value="2"/>
</dbReference>
<dbReference type="RefSeq" id="WP_269883105.1">
    <property type="nucleotide sequence ID" value="NZ_JAQAGZ010000012.1"/>
</dbReference>
<dbReference type="InterPro" id="IPR050204">
    <property type="entry name" value="AraC_XylS_family_regulators"/>
</dbReference>
<dbReference type="InterPro" id="IPR018062">
    <property type="entry name" value="HTH_AraC-typ_CS"/>
</dbReference>
<evidence type="ECO:0000256" key="2">
    <source>
        <dbReference type="ARBA" id="ARBA00023125"/>
    </source>
</evidence>
<feature type="domain" description="HTH araC/xylS-type" evidence="5">
    <location>
        <begin position="173"/>
        <end position="272"/>
    </location>
</feature>
<dbReference type="Gene3D" id="2.60.120.280">
    <property type="entry name" value="Regulatory protein AraC"/>
    <property type="match status" value="1"/>
</dbReference>
<dbReference type="EMBL" id="JAQAGZ010000012">
    <property type="protein sequence ID" value="MCZ8514587.1"/>
    <property type="molecule type" value="Genomic_DNA"/>
</dbReference>
<proteinExistence type="predicted"/>
<dbReference type="SUPFAM" id="SSF51215">
    <property type="entry name" value="Regulatory protein AraC"/>
    <property type="match status" value="1"/>
</dbReference>
<keyword evidence="1" id="KW-0805">Transcription regulation</keyword>
<dbReference type="SMART" id="SM00342">
    <property type="entry name" value="HTH_ARAC"/>
    <property type="match status" value="1"/>
</dbReference>
<name>A0ABT4QCH2_9BACL</name>
<dbReference type="Proteomes" id="UP001527882">
    <property type="component" value="Unassembled WGS sequence"/>
</dbReference>
<dbReference type="InterPro" id="IPR037923">
    <property type="entry name" value="HTH-like"/>
</dbReference>
<evidence type="ECO:0000313" key="6">
    <source>
        <dbReference type="EMBL" id="MCZ8514587.1"/>
    </source>
</evidence>
<dbReference type="PRINTS" id="PR00032">
    <property type="entry name" value="HTHARAC"/>
</dbReference>